<gene>
    <name evidence="8" type="ORF">SAMN06295960_0799</name>
</gene>
<dbReference type="STRING" id="1852522.SAMN06295960_0799"/>
<keyword evidence="6" id="KW-0131">Cell cycle</keyword>
<dbReference type="PANTHER" id="PTHR35794:SF1">
    <property type="entry name" value="CELL CYCLE PROTEIN GPSB"/>
    <property type="match status" value="1"/>
</dbReference>
<organism evidence="8 9">
    <name type="scientific">Paenibacillus aquistagni</name>
    <dbReference type="NCBI Taxonomy" id="1852522"/>
    <lineage>
        <taxon>Bacteria</taxon>
        <taxon>Bacillati</taxon>
        <taxon>Bacillota</taxon>
        <taxon>Bacilli</taxon>
        <taxon>Bacillales</taxon>
        <taxon>Paenibacillaceae</taxon>
        <taxon>Paenibacillus</taxon>
    </lineage>
</organism>
<keyword evidence="5" id="KW-0175">Coiled coil</keyword>
<protein>
    <submittedName>
        <fullName evidence="8">DivIVA domain-containing protein</fullName>
    </submittedName>
</protein>
<keyword evidence="3" id="KW-0132">Cell division</keyword>
<dbReference type="Gene3D" id="6.10.250.660">
    <property type="match status" value="1"/>
</dbReference>
<evidence type="ECO:0000256" key="3">
    <source>
        <dbReference type="ARBA" id="ARBA00022618"/>
    </source>
</evidence>
<keyword evidence="4" id="KW-0133">Cell shape</keyword>
<dbReference type="RefSeq" id="WP_085493022.1">
    <property type="nucleotide sequence ID" value="NZ_FXAZ01000001.1"/>
</dbReference>
<feature type="region of interest" description="Disordered" evidence="7">
    <location>
        <begin position="75"/>
        <end position="104"/>
    </location>
</feature>
<evidence type="ECO:0000256" key="2">
    <source>
        <dbReference type="ARBA" id="ARBA00022490"/>
    </source>
</evidence>
<dbReference type="GO" id="GO:0008360">
    <property type="term" value="P:regulation of cell shape"/>
    <property type="evidence" value="ECO:0007669"/>
    <property type="project" value="UniProtKB-KW"/>
</dbReference>
<keyword evidence="2" id="KW-0963">Cytoplasm</keyword>
<feature type="compositionally biased region" description="Low complexity" evidence="7">
    <location>
        <begin position="92"/>
        <end position="101"/>
    </location>
</feature>
<evidence type="ECO:0000256" key="5">
    <source>
        <dbReference type="ARBA" id="ARBA00023054"/>
    </source>
</evidence>
<dbReference type="Proteomes" id="UP000193834">
    <property type="component" value="Unassembled WGS sequence"/>
</dbReference>
<sequence length="130" mass="14875">MSKGSRMENLSHLGIDLSAQEIHDQEFNVRLRGYDTDEVNEYLDRIIRDYDIFYTIIQDQERQIKDLKARLDARVTPPAPAPQPIPVPTPSPIQQAPSASSRGLSPLELEDIMYRLRELEKKVFGSPRGL</sequence>
<dbReference type="PIRSF" id="PIRSF029938">
    <property type="entry name" value="UCP029938"/>
    <property type="match status" value="1"/>
</dbReference>
<feature type="compositionally biased region" description="Pro residues" evidence="7">
    <location>
        <begin position="77"/>
        <end position="91"/>
    </location>
</feature>
<dbReference type="InterPro" id="IPR007793">
    <property type="entry name" value="DivIVA_fam"/>
</dbReference>
<dbReference type="InterPro" id="IPR011229">
    <property type="entry name" value="Cell_cycle_GpsB"/>
</dbReference>
<dbReference type="AlphaFoldDB" id="A0A1X7IUI3"/>
<dbReference type="NCBIfam" id="TIGR03544">
    <property type="entry name" value="DivI1A_domain"/>
    <property type="match status" value="1"/>
</dbReference>
<dbReference type="GO" id="GO:0051301">
    <property type="term" value="P:cell division"/>
    <property type="evidence" value="ECO:0007669"/>
    <property type="project" value="UniProtKB-KW"/>
</dbReference>
<evidence type="ECO:0000256" key="1">
    <source>
        <dbReference type="ARBA" id="ARBA00004496"/>
    </source>
</evidence>
<keyword evidence="9" id="KW-1185">Reference proteome</keyword>
<evidence type="ECO:0000313" key="8">
    <source>
        <dbReference type="EMBL" id="SMG18562.1"/>
    </source>
</evidence>
<comment type="subcellular location">
    <subcellularLocation>
        <location evidence="1">Cytoplasm</location>
    </subcellularLocation>
</comment>
<proteinExistence type="predicted"/>
<dbReference type="OrthoDB" id="389699at2"/>
<evidence type="ECO:0000256" key="4">
    <source>
        <dbReference type="ARBA" id="ARBA00022960"/>
    </source>
</evidence>
<dbReference type="EMBL" id="FXAZ01000001">
    <property type="protein sequence ID" value="SMG18562.1"/>
    <property type="molecule type" value="Genomic_DNA"/>
</dbReference>
<evidence type="ECO:0000256" key="7">
    <source>
        <dbReference type="SAM" id="MobiDB-lite"/>
    </source>
</evidence>
<evidence type="ECO:0000313" key="9">
    <source>
        <dbReference type="Proteomes" id="UP000193834"/>
    </source>
</evidence>
<accession>A0A1X7IUI3</accession>
<dbReference type="GO" id="GO:0005737">
    <property type="term" value="C:cytoplasm"/>
    <property type="evidence" value="ECO:0007669"/>
    <property type="project" value="UniProtKB-SubCell"/>
</dbReference>
<reference evidence="8 9" key="1">
    <citation type="submission" date="2017-04" db="EMBL/GenBank/DDBJ databases">
        <authorList>
            <person name="Afonso C.L."/>
            <person name="Miller P.J."/>
            <person name="Scott M.A."/>
            <person name="Spackman E."/>
            <person name="Goraichik I."/>
            <person name="Dimitrov K.M."/>
            <person name="Suarez D.L."/>
            <person name="Swayne D.E."/>
        </authorList>
    </citation>
    <scope>NUCLEOTIDE SEQUENCE [LARGE SCALE GENOMIC DNA]</scope>
    <source>
        <strain evidence="8 9">11</strain>
    </source>
</reference>
<name>A0A1X7IUI3_9BACL</name>
<dbReference type="PANTHER" id="PTHR35794">
    <property type="entry name" value="CELL DIVISION PROTEIN DIVIVA"/>
    <property type="match status" value="1"/>
</dbReference>
<evidence type="ECO:0000256" key="6">
    <source>
        <dbReference type="ARBA" id="ARBA00023306"/>
    </source>
</evidence>
<dbReference type="InterPro" id="IPR019933">
    <property type="entry name" value="DivIVA_domain"/>
</dbReference>
<dbReference type="Pfam" id="PF05103">
    <property type="entry name" value="DivIVA"/>
    <property type="match status" value="1"/>
</dbReference>